<keyword evidence="1" id="KW-0147">Chitin-binding</keyword>
<sequence>MKFNYITILFTLLLVSTKVFGLGYHCSKHVVIKHGDRCKDMTNGFSEDKDYYITSVDLYRFNPTLNCSNLKRGQKVCVEVNPDYYDKDNNYESLIIEKKYKSCENLASKLKTTLTILKNVNPDVKFICSNFKKMTGEIINYRKDGKYTTIFKNSKRVNIK</sequence>
<dbReference type="Proteomes" id="UP000193920">
    <property type="component" value="Unassembled WGS sequence"/>
</dbReference>
<accession>A0A1Y2CG64</accession>
<dbReference type="Gene3D" id="3.10.350.10">
    <property type="entry name" value="LysM domain"/>
    <property type="match status" value="1"/>
</dbReference>
<dbReference type="InterPro" id="IPR036779">
    <property type="entry name" value="LysM_dom_sf"/>
</dbReference>
<gene>
    <name evidence="5" type="ORF">LY90DRAFT_671473</name>
</gene>
<keyword evidence="6" id="KW-1185">Reference proteome</keyword>
<dbReference type="InterPro" id="IPR018392">
    <property type="entry name" value="LysM"/>
</dbReference>
<evidence type="ECO:0000256" key="1">
    <source>
        <dbReference type="ARBA" id="ARBA00022669"/>
    </source>
</evidence>
<proteinExistence type="predicted"/>
<comment type="caution">
    <text evidence="5">The sequence shown here is derived from an EMBL/GenBank/DDBJ whole genome shotgun (WGS) entry which is preliminary data.</text>
</comment>
<keyword evidence="3" id="KW-0732">Signal</keyword>
<feature type="domain" description="LysM" evidence="4">
    <location>
        <begin position="28"/>
        <end position="78"/>
    </location>
</feature>
<dbReference type="EMBL" id="MCOG01000110">
    <property type="protein sequence ID" value="ORY45814.1"/>
    <property type="molecule type" value="Genomic_DNA"/>
</dbReference>
<dbReference type="PANTHER" id="PTHR34997:SF1">
    <property type="entry name" value="PEPTIDOGLYCAN-BINDING LYSIN DOMAIN"/>
    <property type="match status" value="1"/>
</dbReference>
<dbReference type="AlphaFoldDB" id="A0A1Y2CG64"/>
<feature type="chain" id="PRO_5012056291" description="LysM domain-containing protein" evidence="3">
    <location>
        <begin position="22"/>
        <end position="160"/>
    </location>
</feature>
<reference evidence="5 6" key="1">
    <citation type="submission" date="2016-08" db="EMBL/GenBank/DDBJ databases">
        <title>A Parts List for Fungal Cellulosomes Revealed by Comparative Genomics.</title>
        <authorList>
            <consortium name="DOE Joint Genome Institute"/>
            <person name="Haitjema C.H."/>
            <person name="Gilmore S.P."/>
            <person name="Henske J.K."/>
            <person name="Solomon K.V."/>
            <person name="De Groot R."/>
            <person name="Kuo A."/>
            <person name="Mondo S.J."/>
            <person name="Salamov A.A."/>
            <person name="Labutti K."/>
            <person name="Zhao Z."/>
            <person name="Chiniquy J."/>
            <person name="Barry K."/>
            <person name="Brewer H.M."/>
            <person name="Purvine S.O."/>
            <person name="Wright A.T."/>
            <person name="Boxma B."/>
            <person name="Van Alen T."/>
            <person name="Hackstein J.H."/>
            <person name="Baker S.E."/>
            <person name="Grigoriev I.V."/>
            <person name="O'Malley M.A."/>
        </authorList>
    </citation>
    <scope>NUCLEOTIDE SEQUENCE [LARGE SCALE GENOMIC DNA]</scope>
    <source>
        <strain evidence="5 6">G1</strain>
    </source>
</reference>
<dbReference type="InterPro" id="IPR052210">
    <property type="entry name" value="LysM1-like"/>
</dbReference>
<evidence type="ECO:0000256" key="3">
    <source>
        <dbReference type="SAM" id="SignalP"/>
    </source>
</evidence>
<dbReference type="GO" id="GO:0008061">
    <property type="term" value="F:chitin binding"/>
    <property type="evidence" value="ECO:0007669"/>
    <property type="project" value="UniProtKB-KW"/>
</dbReference>
<feature type="signal peptide" evidence="3">
    <location>
        <begin position="1"/>
        <end position="21"/>
    </location>
</feature>
<protein>
    <recommendedName>
        <fullName evidence="4">LysM domain-containing protein</fullName>
    </recommendedName>
</protein>
<evidence type="ECO:0000313" key="5">
    <source>
        <dbReference type="EMBL" id="ORY45814.1"/>
    </source>
</evidence>
<organism evidence="5 6">
    <name type="scientific">Neocallimastix californiae</name>
    <dbReference type="NCBI Taxonomy" id="1754190"/>
    <lineage>
        <taxon>Eukaryota</taxon>
        <taxon>Fungi</taxon>
        <taxon>Fungi incertae sedis</taxon>
        <taxon>Chytridiomycota</taxon>
        <taxon>Chytridiomycota incertae sedis</taxon>
        <taxon>Neocallimastigomycetes</taxon>
        <taxon>Neocallimastigales</taxon>
        <taxon>Neocallimastigaceae</taxon>
        <taxon>Neocallimastix</taxon>
    </lineage>
</organism>
<keyword evidence="2" id="KW-0843">Virulence</keyword>
<dbReference type="PANTHER" id="PTHR34997">
    <property type="entry name" value="AM15"/>
    <property type="match status" value="1"/>
</dbReference>
<evidence type="ECO:0000313" key="6">
    <source>
        <dbReference type="Proteomes" id="UP000193920"/>
    </source>
</evidence>
<evidence type="ECO:0000256" key="2">
    <source>
        <dbReference type="ARBA" id="ARBA00023026"/>
    </source>
</evidence>
<dbReference type="OrthoDB" id="2142214at2759"/>
<dbReference type="PROSITE" id="PS51782">
    <property type="entry name" value="LYSM"/>
    <property type="match status" value="1"/>
</dbReference>
<name>A0A1Y2CG64_9FUNG</name>
<evidence type="ECO:0000259" key="4">
    <source>
        <dbReference type="PROSITE" id="PS51782"/>
    </source>
</evidence>